<dbReference type="EMBL" id="ML121528">
    <property type="protein sequence ID" value="RPB29056.1"/>
    <property type="molecule type" value="Genomic_DNA"/>
</dbReference>
<keyword evidence="1" id="KW-1133">Transmembrane helix</keyword>
<reference evidence="2 3" key="1">
    <citation type="journal article" date="2018" name="Nat. Ecol. Evol.">
        <title>Pezizomycetes genomes reveal the molecular basis of ectomycorrhizal truffle lifestyle.</title>
        <authorList>
            <person name="Murat C."/>
            <person name="Payen T."/>
            <person name="Noel B."/>
            <person name="Kuo A."/>
            <person name="Morin E."/>
            <person name="Chen J."/>
            <person name="Kohler A."/>
            <person name="Krizsan K."/>
            <person name="Balestrini R."/>
            <person name="Da Silva C."/>
            <person name="Montanini B."/>
            <person name="Hainaut M."/>
            <person name="Levati E."/>
            <person name="Barry K.W."/>
            <person name="Belfiori B."/>
            <person name="Cichocki N."/>
            <person name="Clum A."/>
            <person name="Dockter R.B."/>
            <person name="Fauchery L."/>
            <person name="Guy J."/>
            <person name="Iotti M."/>
            <person name="Le Tacon F."/>
            <person name="Lindquist E.A."/>
            <person name="Lipzen A."/>
            <person name="Malagnac F."/>
            <person name="Mello A."/>
            <person name="Molinier V."/>
            <person name="Miyauchi S."/>
            <person name="Poulain J."/>
            <person name="Riccioni C."/>
            <person name="Rubini A."/>
            <person name="Sitrit Y."/>
            <person name="Splivallo R."/>
            <person name="Traeger S."/>
            <person name="Wang M."/>
            <person name="Zifcakova L."/>
            <person name="Wipf D."/>
            <person name="Zambonelli A."/>
            <person name="Paolocci F."/>
            <person name="Nowrousian M."/>
            <person name="Ottonello S."/>
            <person name="Baldrian P."/>
            <person name="Spatafora J.W."/>
            <person name="Henrissat B."/>
            <person name="Nagy L.G."/>
            <person name="Aury J.M."/>
            <person name="Wincker P."/>
            <person name="Grigoriev I.V."/>
            <person name="Bonfante P."/>
            <person name="Martin F.M."/>
        </authorList>
    </citation>
    <scope>NUCLEOTIDE SEQUENCE [LARGE SCALE GENOMIC DNA]</scope>
    <source>
        <strain evidence="2 3">ATCC MYA-4762</strain>
    </source>
</reference>
<keyword evidence="3" id="KW-1185">Reference proteome</keyword>
<protein>
    <submittedName>
        <fullName evidence="2">Uncharacterized protein</fullName>
    </submittedName>
</protein>
<accession>A0A3N4M1K5</accession>
<keyword evidence="1" id="KW-0472">Membrane</keyword>
<dbReference type="AlphaFoldDB" id="A0A3N4M1K5"/>
<dbReference type="InParanoid" id="A0A3N4M1K5"/>
<feature type="transmembrane region" description="Helical" evidence="1">
    <location>
        <begin position="52"/>
        <end position="70"/>
    </location>
</feature>
<proteinExistence type="predicted"/>
<name>A0A3N4M1K5_9PEZI</name>
<gene>
    <name evidence="2" type="ORF">L211DRAFT_254208</name>
</gene>
<keyword evidence="1" id="KW-0812">Transmembrane</keyword>
<dbReference type="Proteomes" id="UP000267821">
    <property type="component" value="Unassembled WGS sequence"/>
</dbReference>
<evidence type="ECO:0000256" key="1">
    <source>
        <dbReference type="SAM" id="Phobius"/>
    </source>
</evidence>
<evidence type="ECO:0000313" key="2">
    <source>
        <dbReference type="EMBL" id="RPB29056.1"/>
    </source>
</evidence>
<evidence type="ECO:0000313" key="3">
    <source>
        <dbReference type="Proteomes" id="UP000267821"/>
    </source>
</evidence>
<organism evidence="2 3">
    <name type="scientific">Terfezia boudieri ATCC MYA-4762</name>
    <dbReference type="NCBI Taxonomy" id="1051890"/>
    <lineage>
        <taxon>Eukaryota</taxon>
        <taxon>Fungi</taxon>
        <taxon>Dikarya</taxon>
        <taxon>Ascomycota</taxon>
        <taxon>Pezizomycotina</taxon>
        <taxon>Pezizomycetes</taxon>
        <taxon>Pezizales</taxon>
        <taxon>Pezizaceae</taxon>
        <taxon>Terfezia</taxon>
    </lineage>
</organism>
<sequence length="82" mass="9322">MNNTCKKNLKNLEKASCLAETLHIHDITRVFKHMMGEYSVNVENNSCYRDSIVLYLEEVLFVLFLTLSLAPPPPFPPPSGQI</sequence>